<feature type="compositionally biased region" description="Polar residues" evidence="2">
    <location>
        <begin position="974"/>
        <end position="990"/>
    </location>
</feature>
<dbReference type="Pfam" id="PF19314">
    <property type="entry name" value="DUF5917"/>
    <property type="match status" value="1"/>
</dbReference>
<dbReference type="Proteomes" id="UP000193560">
    <property type="component" value="Unassembled WGS sequence"/>
</dbReference>
<protein>
    <submittedName>
        <fullName evidence="4">Retinoic acid induced 16-like protein-domain-containing protein</fullName>
    </submittedName>
</protein>
<feature type="compositionally biased region" description="Basic and acidic residues" evidence="2">
    <location>
        <begin position="749"/>
        <end position="761"/>
    </location>
</feature>
<evidence type="ECO:0000259" key="3">
    <source>
        <dbReference type="Pfam" id="PF19314"/>
    </source>
</evidence>
<dbReference type="InterPro" id="IPR045669">
    <property type="entry name" value="FHIP_C"/>
</dbReference>
<feature type="region of interest" description="Disordered" evidence="2">
    <location>
        <begin position="745"/>
        <end position="770"/>
    </location>
</feature>
<dbReference type="OrthoDB" id="5350595at2759"/>
<feature type="compositionally biased region" description="Low complexity" evidence="2">
    <location>
        <begin position="1162"/>
        <end position="1175"/>
    </location>
</feature>
<dbReference type="InterPro" id="IPR019384">
    <property type="entry name" value="FHIP"/>
</dbReference>
<dbReference type="PANTHER" id="PTHR21705">
    <property type="entry name" value="RAI16 PROTEIN-RELATED"/>
    <property type="match status" value="1"/>
</dbReference>
<proteinExistence type="inferred from homology"/>
<feature type="compositionally biased region" description="Low complexity" evidence="2">
    <location>
        <begin position="595"/>
        <end position="611"/>
    </location>
</feature>
<feature type="compositionally biased region" description="Acidic residues" evidence="2">
    <location>
        <begin position="501"/>
        <end position="514"/>
    </location>
</feature>
<dbReference type="EMBL" id="MCGE01000007">
    <property type="protein sequence ID" value="ORZ19450.1"/>
    <property type="molecule type" value="Genomic_DNA"/>
</dbReference>
<gene>
    <name evidence="4" type="ORF">BCR42DRAFT_218231</name>
</gene>
<dbReference type="AlphaFoldDB" id="A0A1X2IN66"/>
<dbReference type="PANTHER" id="PTHR21705:SF11">
    <property type="entry name" value="FHIP FAMILY PROTEIN CG3558"/>
    <property type="match status" value="1"/>
</dbReference>
<comment type="caution">
    <text evidence="4">The sequence shown here is derived from an EMBL/GenBank/DDBJ whole genome shotgun (WGS) entry which is preliminary data.</text>
</comment>
<evidence type="ECO:0000256" key="1">
    <source>
        <dbReference type="ARBA" id="ARBA00024336"/>
    </source>
</evidence>
<comment type="similarity">
    <text evidence="1">Belongs to the FHIP family.</text>
</comment>
<dbReference type="Pfam" id="PF19311">
    <property type="entry name" value="KELAA"/>
    <property type="match status" value="1"/>
</dbReference>
<organism evidence="4 5">
    <name type="scientific">Absidia repens</name>
    <dbReference type="NCBI Taxonomy" id="90262"/>
    <lineage>
        <taxon>Eukaryota</taxon>
        <taxon>Fungi</taxon>
        <taxon>Fungi incertae sedis</taxon>
        <taxon>Mucoromycota</taxon>
        <taxon>Mucoromycotina</taxon>
        <taxon>Mucoromycetes</taxon>
        <taxon>Mucorales</taxon>
        <taxon>Cunninghamellaceae</taxon>
        <taxon>Absidia</taxon>
    </lineage>
</organism>
<evidence type="ECO:0000256" key="2">
    <source>
        <dbReference type="SAM" id="MobiDB-lite"/>
    </source>
</evidence>
<feature type="compositionally biased region" description="Polar residues" evidence="2">
    <location>
        <begin position="519"/>
        <end position="530"/>
    </location>
</feature>
<evidence type="ECO:0000313" key="4">
    <source>
        <dbReference type="EMBL" id="ORZ19450.1"/>
    </source>
</evidence>
<feature type="compositionally biased region" description="Low complexity" evidence="2">
    <location>
        <begin position="1014"/>
        <end position="1045"/>
    </location>
</feature>
<feature type="compositionally biased region" description="Basic and acidic residues" evidence="2">
    <location>
        <begin position="618"/>
        <end position="627"/>
    </location>
</feature>
<feature type="region of interest" description="Disordered" evidence="2">
    <location>
        <begin position="952"/>
        <end position="1065"/>
    </location>
</feature>
<name>A0A1X2IN66_9FUNG</name>
<feature type="region of interest" description="Disordered" evidence="2">
    <location>
        <begin position="501"/>
        <end position="531"/>
    </location>
</feature>
<dbReference type="InterPro" id="IPR045668">
    <property type="entry name" value="FHIP_KELAA_motif"/>
</dbReference>
<dbReference type="STRING" id="90262.A0A1X2IN66"/>
<reference evidence="4 5" key="1">
    <citation type="submission" date="2016-07" db="EMBL/GenBank/DDBJ databases">
        <title>Pervasive Adenine N6-methylation of Active Genes in Fungi.</title>
        <authorList>
            <consortium name="DOE Joint Genome Institute"/>
            <person name="Mondo S.J."/>
            <person name="Dannebaum R.O."/>
            <person name="Kuo R.C."/>
            <person name="Labutti K."/>
            <person name="Haridas S."/>
            <person name="Kuo A."/>
            <person name="Salamov A."/>
            <person name="Ahrendt S.R."/>
            <person name="Lipzen A."/>
            <person name="Sullivan W."/>
            <person name="Andreopoulos W.B."/>
            <person name="Clum A."/>
            <person name="Lindquist E."/>
            <person name="Daum C."/>
            <person name="Ramamoorthy G.K."/>
            <person name="Gryganskyi A."/>
            <person name="Culley D."/>
            <person name="Magnuson J.K."/>
            <person name="James T.Y."/>
            <person name="O'Malley M.A."/>
            <person name="Stajich J.E."/>
            <person name="Spatafora J.W."/>
            <person name="Visel A."/>
            <person name="Grigoriev I.V."/>
        </authorList>
    </citation>
    <scope>NUCLEOTIDE SEQUENCE [LARGE SCALE GENOMIC DNA]</scope>
    <source>
        <strain evidence="4 5">NRRL 1336</strain>
    </source>
</reference>
<accession>A0A1X2IN66</accession>
<sequence>MSMFLSKFLSGRNNSKTKLELLIQSWLSIQKYYETAADAIRDAIDLTPIPTALQNIIKLIQAEELEYEGMNDNLETGPCLEYLLQKRVLEELAEFAKVDTPFGMRIHGLRFFCNLVVNVNTQLLPERAVHVPLQKLISTSHRLINHHYEQLELDPEACSEERHTAISELSLELVKLMHGVFSHFKGTNAALMDLFFERGWCRGLGENVWKSGQDGKTANKRRDSLDEKIQWNMFLMPRFDMFTHLIDFMNIPGETGEIAREAILFALRLLDGDPEYVCYIVEYSGLCEVMAERLALLFALLPKNVGTFTIASNNRVVPVRPPRRRIQFSIPAMITNNSLMITVNAHNSVRRKRRKKSPFDTNFIRTLLGNNNTTTTSSIQQNAKGGEMMVDTFYSFWEYLNDVARVADKRLMTALMAQLTTSLWHPVVCTALSSPSIDASTAATAYTTEMIRSLTDQTLLHAFLVVLVGEEGGVGKDLTPELKSIMANGKSAAFYGLDEEQMDGSDEDDEENESSSDNGKNTHQQQNTDPCSVDDLTLRMLLIHRMDADDKDLSLATLRLFDTMLETYNQFAIYNLVLRNYVDIGPDGKYVNSLTTNPTTTNNSSSATATSGESVLSDDGKTVHSTDDDSAVALNTKEHKTDKVRWLVERVLSLLPLEDELERMKSPPLSIMMTGDGTGPLHSQLRQTSGDNNDAKVNNGAPYSPQEQQNAAVVPGNSYDDYFHEARERFQYGMLARNFWQSPFPPIKNRQDIERETEDRKGRPKRPKSMVVGREAARMMNDSSLSFATASAGTSTTTKNIFGNSTEDEDEDTCKRCSDYEGLFLHRLFDLFAKMLESTMEQNLLVTNLLQKIAGIIDKRVDGVICDWRAIRVGEDGALYGGVWTLPTTTSRTRRSLYALLEQVTFEALKRAQLVPNFETRISLAKERGMSSSSSGGGATAKDKPISATLHLSTSQSVPGESANIRPSGKGLSKQPSLSQLVFNNNSNKQTAPLPCPPSPTPSKSTANHDNSNLTTTTTTTAGATSTPSSSSSSSSHSSSHHSPSSSPPLPSKLDLSDSTLQKDSLAATSSPSALFFQQKSNATPVTMTNPFAKLSNFVHAYIVLQEFCKELAAVVLVRHATEYPDDPPINFDGNSNLSSAAAMMTRQKMMAAWHQDQYYVPPQTQSPQSPQSQHHQPHIYSPISGITSPVSQHDMMDRKWKQRMSVATMSTLDWRNGLDTIGQSSKRNN</sequence>
<dbReference type="Pfam" id="PF10257">
    <property type="entry name" value="RAI16-like"/>
    <property type="match status" value="1"/>
</dbReference>
<feature type="region of interest" description="Disordered" evidence="2">
    <location>
        <begin position="595"/>
        <end position="627"/>
    </location>
</feature>
<keyword evidence="5" id="KW-1185">Reference proteome</keyword>
<feature type="region of interest" description="Disordered" evidence="2">
    <location>
        <begin position="1162"/>
        <end position="1198"/>
    </location>
</feature>
<evidence type="ECO:0000313" key="5">
    <source>
        <dbReference type="Proteomes" id="UP000193560"/>
    </source>
</evidence>
<feature type="domain" description="FHF complex subunit HOOK-interacting protein C-terminal" evidence="3">
    <location>
        <begin position="821"/>
        <end position="928"/>
    </location>
</feature>